<accession>A0A6C0H1V9</accession>
<name>A0A6C0H1V9_9ZZZZ</name>
<evidence type="ECO:0000313" key="1">
    <source>
        <dbReference type="EMBL" id="QHT74206.1"/>
    </source>
</evidence>
<protein>
    <submittedName>
        <fullName evidence="1">Uncharacterized protein</fullName>
    </submittedName>
</protein>
<dbReference type="EMBL" id="MN739841">
    <property type="protein sequence ID" value="QHT74206.1"/>
    <property type="molecule type" value="Genomic_DNA"/>
</dbReference>
<proteinExistence type="predicted"/>
<sequence length="284" mass="31330">MNSGFPVLISSENRRSANTYALSLPSTIDLNNFSVAVGNAFIYYSWYNINSYPLNNNQFTLSIPGMSDQVITIPDGAYNITDLNNYLQYWFIQNGLYITNNTSGLNTYYASFTISPTSYQVQWTTKVIESALPSGYTSGGTNMTNAFTNSGGLKHMQITISSTNDFQDIIGFNAGTYPSSATGNPATYTKNSDYTPNVNPINAIQMRLSCAYNTFSSNSTLIHVFTNNDASIGQQINASPQELQFVPCIGSHRELVLSFFDQAGRILNILDPNLVIKLIFKQTT</sequence>
<dbReference type="AlphaFoldDB" id="A0A6C0H1V9"/>
<organism evidence="1">
    <name type="scientific">viral metagenome</name>
    <dbReference type="NCBI Taxonomy" id="1070528"/>
    <lineage>
        <taxon>unclassified sequences</taxon>
        <taxon>metagenomes</taxon>
        <taxon>organismal metagenomes</taxon>
    </lineage>
</organism>
<reference evidence="1" key="1">
    <citation type="journal article" date="2020" name="Nature">
        <title>Giant virus diversity and host interactions through global metagenomics.</title>
        <authorList>
            <person name="Schulz F."/>
            <person name="Roux S."/>
            <person name="Paez-Espino D."/>
            <person name="Jungbluth S."/>
            <person name="Walsh D.A."/>
            <person name="Denef V.J."/>
            <person name="McMahon K.D."/>
            <person name="Konstantinidis K.T."/>
            <person name="Eloe-Fadrosh E.A."/>
            <person name="Kyrpides N.C."/>
            <person name="Woyke T."/>
        </authorList>
    </citation>
    <scope>NUCLEOTIDE SEQUENCE</scope>
    <source>
        <strain evidence="1">GVMAG-M-3300023179-4</strain>
    </source>
</reference>